<accession>A0A2C5X0Q0</accession>
<dbReference type="InterPro" id="IPR038607">
    <property type="entry name" value="PhoD-like_sf"/>
</dbReference>
<sequence length="631" mass="70190">MTSQSKIAAVTSTALRLGSYIYFRWVPGPAAFPPTLLTLFAVYAPAAVSSYLGDSEYDLIDDELDVAVVQAALGPEDAKDGSTDHGDQSGEEAVQVVEVAETVSVRRRPSRPLTTLLTGVPRKSSRFMSLLTLIINLMLILGVIDFTFTAHHFWPSHDISFVRVGYVSPTEARFLIREPDQSKMPVAVEIRIKDAQAPFDTNQWQVAGGARWTTNETDFTAALTIALPHSQQHVYQWRTSNNHTGEFMSPPQAGALSHYNDGKFTFLSTSCIIPRFPYNPLNHPLSIPGLNSLARVLPTLQAHFMLFLGDFIYIDVPLAFGKTREDYRRKYRQVYASPEWASVGQNLSWIHTLDDHEISNNWSDNTTGVYTDAMSTFQSYHAAANPPTARMAGSSASRPSATYFEFTQGPISVFMLDTRTYRTGNLALNATDPKKTMLGKDQLADLLYWLNRPEPRGVTWKVIASSVPFTKNFPVDGVDTWGGFLAERRVVLEAIWDSYLHGIGVIILSGDRHEFAVTRFPPPAGGKWPQDAAPYEFSVSPLNQFSSPIPTYRQTDDEDEVVHYLHLGLSKFGAITVENFGNDGQSSLLYQMYLDGELAWNTTLISPKSTPETEKKITLSGASSIWSRIFT</sequence>
<evidence type="ECO:0000259" key="2">
    <source>
        <dbReference type="Pfam" id="PF09423"/>
    </source>
</evidence>
<dbReference type="InterPro" id="IPR029052">
    <property type="entry name" value="Metallo-depent_PP-like"/>
</dbReference>
<dbReference type="OrthoDB" id="2100241at2759"/>
<gene>
    <name evidence="3" type="ORF">CFIMG_008601RA00001</name>
</gene>
<organism evidence="3 4">
    <name type="scientific">Ceratocystis fimbriata CBS 114723</name>
    <dbReference type="NCBI Taxonomy" id="1035309"/>
    <lineage>
        <taxon>Eukaryota</taxon>
        <taxon>Fungi</taxon>
        <taxon>Dikarya</taxon>
        <taxon>Ascomycota</taxon>
        <taxon>Pezizomycotina</taxon>
        <taxon>Sordariomycetes</taxon>
        <taxon>Hypocreomycetidae</taxon>
        <taxon>Microascales</taxon>
        <taxon>Ceratocystidaceae</taxon>
        <taxon>Ceratocystis</taxon>
    </lineage>
</organism>
<reference evidence="3 4" key="1">
    <citation type="journal article" date="2013" name="Fungal Biol.">
        <title>Analysis of microsatellite markers in the genome of the plant pathogen Ceratocystis fimbriata.</title>
        <authorList>
            <person name="Simpson M.C."/>
            <person name="Wilken P.M."/>
            <person name="Coetzee M.P."/>
            <person name="Wingfield M.J."/>
            <person name="Wingfield B.D."/>
        </authorList>
    </citation>
    <scope>NUCLEOTIDE SEQUENCE [LARGE SCALE GENOMIC DNA]</scope>
    <source>
        <strain evidence="3 4">CBS 114723</strain>
    </source>
</reference>
<proteinExistence type="predicted"/>
<dbReference type="Gene3D" id="3.60.21.70">
    <property type="entry name" value="PhoD-like phosphatase"/>
    <property type="match status" value="1"/>
</dbReference>
<name>A0A2C5X0Q0_9PEZI</name>
<dbReference type="Proteomes" id="UP000222788">
    <property type="component" value="Unassembled WGS sequence"/>
</dbReference>
<dbReference type="PANTHER" id="PTHR43606:SF2">
    <property type="entry name" value="ALKALINE PHOSPHATASE FAMILY PROTEIN (AFU_ORTHOLOGUE AFUA_5G03860)"/>
    <property type="match status" value="1"/>
</dbReference>
<dbReference type="STRING" id="1035309.A0A2C5X0Q0"/>
<keyword evidence="1" id="KW-0812">Transmembrane</keyword>
<evidence type="ECO:0000313" key="3">
    <source>
        <dbReference type="EMBL" id="PHH51696.1"/>
    </source>
</evidence>
<dbReference type="InterPro" id="IPR018946">
    <property type="entry name" value="PhoD-like_MPP"/>
</dbReference>
<dbReference type="PANTHER" id="PTHR43606">
    <property type="entry name" value="PHOSPHATASE, PUTATIVE (AFU_ORTHOLOGUE AFUA_6G08710)-RELATED"/>
    <property type="match status" value="1"/>
</dbReference>
<keyword evidence="1" id="KW-0472">Membrane</keyword>
<dbReference type="AlphaFoldDB" id="A0A2C5X0Q0"/>
<protein>
    <recommendedName>
        <fullName evidence="2">PhoD-like phosphatase metallophosphatase domain-containing protein</fullName>
    </recommendedName>
</protein>
<dbReference type="CDD" id="cd07389">
    <property type="entry name" value="MPP_PhoD"/>
    <property type="match status" value="1"/>
</dbReference>
<evidence type="ECO:0000313" key="4">
    <source>
        <dbReference type="Proteomes" id="UP000222788"/>
    </source>
</evidence>
<reference evidence="3 4" key="2">
    <citation type="journal article" date="2013" name="IMA Fungus">
        <title>IMA Genome-F 1: Ceratocystis fimbriata: Draft nuclear genome sequence for the plant pathogen, Ceratocystis fimbriata.</title>
        <authorList>
            <person name="Wilken P.M."/>
            <person name="Steenkamp E.T."/>
            <person name="Wingfield M.J."/>
            <person name="de Beer Z.W."/>
            <person name="Wingfield B.D."/>
        </authorList>
    </citation>
    <scope>NUCLEOTIDE SEQUENCE [LARGE SCALE GENOMIC DNA]</scope>
    <source>
        <strain evidence="3 4">CBS 114723</strain>
    </source>
</reference>
<feature type="transmembrane region" description="Helical" evidence="1">
    <location>
        <begin position="130"/>
        <end position="154"/>
    </location>
</feature>
<keyword evidence="1" id="KW-1133">Transmembrane helix</keyword>
<evidence type="ECO:0000256" key="1">
    <source>
        <dbReference type="SAM" id="Phobius"/>
    </source>
</evidence>
<feature type="domain" description="PhoD-like phosphatase metallophosphatase" evidence="2">
    <location>
        <begin position="299"/>
        <end position="560"/>
    </location>
</feature>
<dbReference type="Pfam" id="PF09423">
    <property type="entry name" value="PhoD"/>
    <property type="match status" value="1"/>
</dbReference>
<dbReference type="SUPFAM" id="SSF56300">
    <property type="entry name" value="Metallo-dependent phosphatases"/>
    <property type="match status" value="1"/>
</dbReference>
<dbReference type="InterPro" id="IPR052900">
    <property type="entry name" value="Phospholipid_Metab_Enz"/>
</dbReference>
<comment type="caution">
    <text evidence="3">The sequence shown here is derived from an EMBL/GenBank/DDBJ whole genome shotgun (WGS) entry which is preliminary data.</text>
</comment>
<dbReference type="EMBL" id="APWK03000087">
    <property type="protein sequence ID" value="PHH51696.1"/>
    <property type="molecule type" value="Genomic_DNA"/>
</dbReference>
<keyword evidence="4" id="KW-1185">Reference proteome</keyword>